<dbReference type="SUPFAM" id="SSF143120">
    <property type="entry name" value="YefM-like"/>
    <property type="match status" value="1"/>
</dbReference>
<dbReference type="EMBL" id="CP000449">
    <property type="protein sequence ID" value="ABI66044.1"/>
    <property type="molecule type" value="Genomic_DNA"/>
</dbReference>
<dbReference type="HOGENOM" id="CLU_2035279_0_0_5"/>
<evidence type="ECO:0000256" key="2">
    <source>
        <dbReference type="RuleBase" id="RU362080"/>
    </source>
</evidence>
<proteinExistence type="inferred from homology"/>
<dbReference type="PANTHER" id="PTHR33713:SF6">
    <property type="entry name" value="ANTITOXIN YEFM"/>
    <property type="match status" value="1"/>
</dbReference>
<dbReference type="KEGG" id="mmr:Mmar10_1752"/>
<dbReference type="eggNOG" id="COG2161">
    <property type="taxonomic scope" value="Bacteria"/>
</dbReference>
<comment type="similarity">
    <text evidence="1 2">Belongs to the phD/YefM antitoxin family.</text>
</comment>
<evidence type="ECO:0000313" key="3">
    <source>
        <dbReference type="EMBL" id="ABI66044.1"/>
    </source>
</evidence>
<dbReference type="STRING" id="394221.Mmar10_1752"/>
<dbReference type="Gene3D" id="6.10.250.330">
    <property type="match status" value="1"/>
</dbReference>
<name>Q0ANU3_MARMM</name>
<dbReference type="PANTHER" id="PTHR33713">
    <property type="entry name" value="ANTITOXIN YAFN-RELATED"/>
    <property type="match status" value="1"/>
</dbReference>
<accession>Q0ANU3</accession>
<dbReference type="AlphaFoldDB" id="Q0ANU3"/>
<dbReference type="Gene3D" id="3.40.1620.10">
    <property type="entry name" value="YefM-like domain"/>
    <property type="match status" value="1"/>
</dbReference>
<sequence length="121" mass="13294">MYRYVYNKPMTKLPRILSISEARAALKDLVERVTADKAPAIITRQGGEPVVMVALSEWEALQETNYLLESPANARRLRDSIAAAEAGETRSLTPDTLRRLAEDPAAFVGWADDETGTDGTS</sequence>
<protein>
    <recommendedName>
        <fullName evidence="2">Antitoxin</fullName>
    </recommendedName>
</protein>
<keyword evidence="4" id="KW-1185">Reference proteome</keyword>
<dbReference type="NCBIfam" id="TIGR01552">
    <property type="entry name" value="phd_fam"/>
    <property type="match status" value="1"/>
</dbReference>
<dbReference type="InterPro" id="IPR051405">
    <property type="entry name" value="phD/YefM_antitoxin"/>
</dbReference>
<evidence type="ECO:0000256" key="1">
    <source>
        <dbReference type="ARBA" id="ARBA00009981"/>
    </source>
</evidence>
<gene>
    <name evidence="3" type="ordered locus">Mmar10_1752</name>
</gene>
<comment type="function">
    <text evidence="2">Antitoxin component of a type II toxin-antitoxin (TA) system.</text>
</comment>
<dbReference type="Proteomes" id="UP000001964">
    <property type="component" value="Chromosome"/>
</dbReference>
<dbReference type="Pfam" id="PF02604">
    <property type="entry name" value="PhdYeFM_antitox"/>
    <property type="match status" value="1"/>
</dbReference>
<evidence type="ECO:0000313" key="4">
    <source>
        <dbReference type="Proteomes" id="UP000001964"/>
    </source>
</evidence>
<dbReference type="InterPro" id="IPR006442">
    <property type="entry name" value="Antitoxin_Phd/YefM"/>
</dbReference>
<organism evidence="3 4">
    <name type="scientific">Maricaulis maris (strain MCS10)</name>
    <name type="common">Caulobacter maris</name>
    <dbReference type="NCBI Taxonomy" id="394221"/>
    <lineage>
        <taxon>Bacteria</taxon>
        <taxon>Pseudomonadati</taxon>
        <taxon>Pseudomonadota</taxon>
        <taxon>Alphaproteobacteria</taxon>
        <taxon>Maricaulales</taxon>
        <taxon>Maricaulaceae</taxon>
        <taxon>Maricaulis</taxon>
    </lineage>
</organism>
<reference evidence="3 4" key="1">
    <citation type="submission" date="2006-08" db="EMBL/GenBank/DDBJ databases">
        <title>Complete sequence of Maricaulis maris MCS10.</title>
        <authorList>
            <consortium name="US DOE Joint Genome Institute"/>
            <person name="Copeland A."/>
            <person name="Lucas S."/>
            <person name="Lapidus A."/>
            <person name="Barry K."/>
            <person name="Detter J.C."/>
            <person name="Glavina del Rio T."/>
            <person name="Hammon N."/>
            <person name="Israni S."/>
            <person name="Dalin E."/>
            <person name="Tice H."/>
            <person name="Pitluck S."/>
            <person name="Saunders E."/>
            <person name="Brettin T."/>
            <person name="Bruce D."/>
            <person name="Han C."/>
            <person name="Tapia R."/>
            <person name="Gilna P."/>
            <person name="Schmutz J."/>
            <person name="Larimer F."/>
            <person name="Land M."/>
            <person name="Hauser L."/>
            <person name="Kyrpides N."/>
            <person name="Mikhailova N."/>
            <person name="Viollier P."/>
            <person name="Stephens C."/>
            <person name="Richardson P."/>
        </authorList>
    </citation>
    <scope>NUCLEOTIDE SEQUENCE [LARGE SCALE GENOMIC DNA]</scope>
    <source>
        <strain evidence="3 4">MCS10</strain>
    </source>
</reference>
<dbReference type="InterPro" id="IPR036165">
    <property type="entry name" value="YefM-like_sf"/>
</dbReference>